<proteinExistence type="predicted"/>
<dbReference type="InterPro" id="IPR036465">
    <property type="entry name" value="vWFA_dom_sf"/>
</dbReference>
<dbReference type="STRING" id="1123501.Wenmar_03000"/>
<evidence type="ECO:0000313" key="3">
    <source>
        <dbReference type="Proteomes" id="UP000035100"/>
    </source>
</evidence>
<protein>
    <submittedName>
        <fullName evidence="2">Flp pilus-assembly</fullName>
    </submittedName>
</protein>
<dbReference type="eggNOG" id="COG4655">
    <property type="taxonomic scope" value="Bacteria"/>
</dbReference>
<feature type="domain" description="Putative Flp pilus-assembly TadG-like N-terminal" evidence="1">
    <location>
        <begin position="3"/>
        <end position="45"/>
    </location>
</feature>
<comment type="caution">
    <text evidence="2">The sequence shown here is derived from an EMBL/GenBank/DDBJ whole genome shotgun (WGS) entry which is preliminary data.</text>
</comment>
<dbReference type="AlphaFoldDB" id="A0A0D0QBM4"/>
<dbReference type="InterPro" id="IPR028087">
    <property type="entry name" value="Tad_N"/>
</dbReference>
<sequence length="515" mass="55180">MIVLSLFLLILMLAVGGMGVDFVRYERTRANLQSTADRAVLAAASLNQTLDPETVVRDYFAAAGLDDYLQTVSVTNAYNSRTVTAVASGDMDTYFLKLLGIEALTAPAASTASEAAMDLEIVLVLDVSGSMASDNKLVNLQIAANEFVETIIEEYEPGRVSIGIVPFNGQVNLGAPLASLHNVVDPTGVPGVNCVDLPQAAYDAQVIPPTLAIPATAYADTFSTSFSNYPGNYYASPSSYPPRTTNMWCPPSFTNTVLSPTTSVATLQSHISNLTAVGATSINAGMRWGTTLIDPAFQPRMAGLIALGQSPAALAGHPFAFDTPNARKVIVVMTDGEHFAEERVNAPFRSGPSPVYRASDGTYSVFVAARPGPNRYYVPHANSWQATPWGTAPVQQTWPQLWAEMRMSYVAWQFFARPAGAMGQSMSAAYNAQMDAFRTRTSVASMNAQLQEVCAEAREEGVIVYGIAFQAPQNGRTQIAGCAGTAGRYFDANGMEIQTVFRAIANQIRALRLTQ</sequence>
<dbReference type="SUPFAM" id="SSF53300">
    <property type="entry name" value="vWA-like"/>
    <property type="match status" value="1"/>
</dbReference>
<gene>
    <name evidence="2" type="ORF">Wenmar_03000</name>
</gene>
<keyword evidence="3" id="KW-1185">Reference proteome</keyword>
<dbReference type="PATRIC" id="fig|1123501.6.peg.3117"/>
<dbReference type="CDD" id="cd00198">
    <property type="entry name" value="vWFA"/>
    <property type="match status" value="1"/>
</dbReference>
<reference evidence="2 3" key="1">
    <citation type="submission" date="2013-01" db="EMBL/GenBank/DDBJ databases">
        <authorList>
            <person name="Fiebig A."/>
            <person name="Goeker M."/>
            <person name="Klenk H.-P.P."/>
        </authorList>
    </citation>
    <scope>NUCLEOTIDE SEQUENCE [LARGE SCALE GENOMIC DNA]</scope>
    <source>
        <strain evidence="2 3">DSM 24838</strain>
    </source>
</reference>
<accession>A0A0D0QBM4</accession>
<dbReference type="Proteomes" id="UP000035100">
    <property type="component" value="Unassembled WGS sequence"/>
</dbReference>
<name>A0A0D0QBM4_9RHOB</name>
<dbReference type="EMBL" id="AONG01000014">
    <property type="protein sequence ID" value="KIQ68353.1"/>
    <property type="molecule type" value="Genomic_DNA"/>
</dbReference>
<organism evidence="2 3">
    <name type="scientific">Wenxinia marina DSM 24838</name>
    <dbReference type="NCBI Taxonomy" id="1123501"/>
    <lineage>
        <taxon>Bacteria</taxon>
        <taxon>Pseudomonadati</taxon>
        <taxon>Pseudomonadota</taxon>
        <taxon>Alphaproteobacteria</taxon>
        <taxon>Rhodobacterales</taxon>
        <taxon>Roseobacteraceae</taxon>
        <taxon>Wenxinia</taxon>
    </lineage>
</organism>
<dbReference type="Pfam" id="PF13400">
    <property type="entry name" value="Tad"/>
    <property type="match status" value="1"/>
</dbReference>
<dbReference type="Gene3D" id="3.40.50.410">
    <property type="entry name" value="von Willebrand factor, type A domain"/>
    <property type="match status" value="1"/>
</dbReference>
<evidence type="ECO:0000259" key="1">
    <source>
        <dbReference type="Pfam" id="PF13400"/>
    </source>
</evidence>
<evidence type="ECO:0000313" key="2">
    <source>
        <dbReference type="EMBL" id="KIQ68353.1"/>
    </source>
</evidence>